<dbReference type="PANTHER" id="PTHR13520:SF0">
    <property type="entry name" value="RAD50-INTERACTING PROTEIN 1"/>
    <property type="match status" value="1"/>
</dbReference>
<evidence type="ECO:0000256" key="1">
    <source>
        <dbReference type="SAM" id="MobiDB-lite"/>
    </source>
</evidence>
<dbReference type="PANTHER" id="PTHR13520">
    <property type="entry name" value="RAD50-INTERACTING PROTEIN 1 RINT-1"/>
    <property type="match status" value="1"/>
</dbReference>
<feature type="region of interest" description="Disordered" evidence="1">
    <location>
        <begin position="482"/>
        <end position="507"/>
    </location>
</feature>
<reference evidence="2 3" key="1">
    <citation type="submission" date="2018-11" db="EMBL/GenBank/DDBJ databases">
        <title>Genome sequence of Apiotrichum porosum DSM 27194.</title>
        <authorList>
            <person name="Aliyu H."/>
            <person name="Gorte O."/>
            <person name="Ochsenreither K."/>
        </authorList>
    </citation>
    <scope>NUCLEOTIDE SEQUENCE [LARGE SCALE GENOMIC DNA]</scope>
    <source>
        <strain evidence="2 3">DSM 27194</strain>
    </source>
</reference>
<dbReference type="RefSeq" id="XP_028473141.1">
    <property type="nucleotide sequence ID" value="XM_028618185.1"/>
</dbReference>
<dbReference type="STRING" id="105984.A0A427XH11"/>
<organism evidence="2 3">
    <name type="scientific">Apiotrichum porosum</name>
    <dbReference type="NCBI Taxonomy" id="105984"/>
    <lineage>
        <taxon>Eukaryota</taxon>
        <taxon>Fungi</taxon>
        <taxon>Dikarya</taxon>
        <taxon>Basidiomycota</taxon>
        <taxon>Agaricomycotina</taxon>
        <taxon>Tremellomycetes</taxon>
        <taxon>Trichosporonales</taxon>
        <taxon>Trichosporonaceae</taxon>
        <taxon>Apiotrichum</taxon>
    </lineage>
</organism>
<gene>
    <name evidence="2" type="ORF">EHS24_002445</name>
</gene>
<evidence type="ECO:0000313" key="2">
    <source>
        <dbReference type="EMBL" id="RSH77994.1"/>
    </source>
</evidence>
<dbReference type="Pfam" id="PF04437">
    <property type="entry name" value="RINT1_TIP1"/>
    <property type="match status" value="1"/>
</dbReference>
<protein>
    <recommendedName>
        <fullName evidence="4">RAD50-interacting protein 1</fullName>
    </recommendedName>
</protein>
<name>A0A427XH11_9TREE</name>
<dbReference type="GeneID" id="39586988"/>
<feature type="compositionally biased region" description="Acidic residues" evidence="1">
    <location>
        <begin position="486"/>
        <end position="498"/>
    </location>
</feature>
<dbReference type="GO" id="GO:0006888">
    <property type="term" value="P:endoplasmic reticulum to Golgi vesicle-mediated transport"/>
    <property type="evidence" value="ECO:0007669"/>
    <property type="project" value="InterPro"/>
</dbReference>
<dbReference type="GO" id="GO:0006890">
    <property type="term" value="P:retrograde vesicle-mediated transport, Golgi to endoplasmic reticulum"/>
    <property type="evidence" value="ECO:0007669"/>
    <property type="project" value="InterPro"/>
</dbReference>
<feature type="region of interest" description="Disordered" evidence="1">
    <location>
        <begin position="39"/>
        <end position="65"/>
    </location>
</feature>
<sequence length="850" mass="92559">MAALSEEIRGLARPVDDRAIAEQVRLYLDTTYPDLAALTGIPSSSSTAGPSHQTRRGPPRRTLDEDIEYWKKKETDARERRDAIQAALPGAIAEASAALEDVLSRAQQLSLQRYALSDSIGTLLSELSSSAPRPDDGDGEEGAGPQSRAQTLLEDLEEKHAALARSQAALAWASVLERILKQRDTTLDPANHKPSPLAALPHYRELHSSVKEMERTLPPGMALLNSIRSVRDDTWTRLKAALGDKLLAAATALKWPLRIDYASVPVGDRRVFERAYTEMLHLQTEGERMGLVPSTADWTTGDGLYPLQVLTRPIELRFKFHFQGSRNTNRVDKPEWGFANIQDAVYEHTAFIADYLQPLTAQAGYGAVNVKSEFTMLLFPILLRFLRTRIPHLLSHPALLAHTVYQTVLFDDAMRENGFELARTSMYRGSATSASTSAAWEGLAGVILREQDWFQQWLAGEKKFAETSLNEIISSPDAWTISDARDADDDNNGDDQEDSATPATESARQVRALIEQITDRYSPLPALEYRVAFLRTVQLPLVAAYHSRVDGSLDAFETLSSAFVRAVPGALGAVQRQGTDSRLSGTAGLERLIKAHVSADCLLAALRAWSNDAFFVVMSAEMAGTDTAPSAWDTTADKYMSLRARAEDMMVRLISAEVEADLKQHLTKRWDVGVGADGTDDAHAGADPSLVAALTSFAALVSSLSRWLPRPATARVYRRVAAHLVNHISQRAVFAGWSKFTAAGGRALVHEVDDWRQAASGALSTTTPPISADPPWAPLAAMAAALALPASSDGGAGTGTVTDAPTFAQAMAAAWGGPSALESIKERAGLKELDAEQLQAVLRRRVECWR</sequence>
<dbReference type="EMBL" id="RSCE01000013">
    <property type="protein sequence ID" value="RSH77994.1"/>
    <property type="molecule type" value="Genomic_DNA"/>
</dbReference>
<proteinExistence type="predicted"/>
<feature type="compositionally biased region" description="Polar residues" evidence="1">
    <location>
        <begin position="41"/>
        <end position="52"/>
    </location>
</feature>
<dbReference type="PROSITE" id="PS51386">
    <property type="entry name" value="RINT1_TIP20"/>
    <property type="match status" value="1"/>
</dbReference>
<evidence type="ECO:0008006" key="4">
    <source>
        <dbReference type="Google" id="ProtNLM"/>
    </source>
</evidence>
<evidence type="ECO:0000313" key="3">
    <source>
        <dbReference type="Proteomes" id="UP000279236"/>
    </source>
</evidence>
<comment type="caution">
    <text evidence="2">The sequence shown here is derived from an EMBL/GenBank/DDBJ whole genome shotgun (WGS) entry which is preliminary data.</text>
</comment>
<feature type="region of interest" description="Disordered" evidence="1">
    <location>
        <begin position="126"/>
        <end position="147"/>
    </location>
</feature>
<accession>A0A427XH11</accession>
<dbReference type="InterPro" id="IPR007528">
    <property type="entry name" value="RINT1_Tip20"/>
</dbReference>
<keyword evidence="3" id="KW-1185">Reference proteome</keyword>
<dbReference type="Proteomes" id="UP000279236">
    <property type="component" value="Unassembled WGS sequence"/>
</dbReference>
<dbReference type="GO" id="GO:0070939">
    <property type="term" value="C:Dsl1/NZR complex"/>
    <property type="evidence" value="ECO:0007669"/>
    <property type="project" value="InterPro"/>
</dbReference>
<dbReference type="OrthoDB" id="407410at2759"/>
<dbReference type="GO" id="GO:0060628">
    <property type="term" value="P:regulation of ER to Golgi vesicle-mediated transport"/>
    <property type="evidence" value="ECO:0007669"/>
    <property type="project" value="TreeGrafter"/>
</dbReference>
<dbReference type="AlphaFoldDB" id="A0A427XH11"/>